<protein>
    <submittedName>
        <fullName evidence="2">Uncharacterized protein</fullName>
    </submittedName>
</protein>
<dbReference type="Proteomes" id="UP000027222">
    <property type="component" value="Unassembled WGS sequence"/>
</dbReference>
<feature type="region of interest" description="Disordered" evidence="1">
    <location>
        <begin position="137"/>
        <end position="255"/>
    </location>
</feature>
<feature type="region of interest" description="Disordered" evidence="1">
    <location>
        <begin position="24"/>
        <end position="91"/>
    </location>
</feature>
<dbReference type="OrthoDB" id="3069793at2759"/>
<feature type="compositionally biased region" description="Low complexity" evidence="1">
    <location>
        <begin position="207"/>
        <end position="238"/>
    </location>
</feature>
<organism evidence="2 3">
    <name type="scientific">Galerina marginata (strain CBS 339.88)</name>
    <dbReference type="NCBI Taxonomy" id="685588"/>
    <lineage>
        <taxon>Eukaryota</taxon>
        <taxon>Fungi</taxon>
        <taxon>Dikarya</taxon>
        <taxon>Basidiomycota</taxon>
        <taxon>Agaricomycotina</taxon>
        <taxon>Agaricomycetes</taxon>
        <taxon>Agaricomycetidae</taxon>
        <taxon>Agaricales</taxon>
        <taxon>Agaricineae</taxon>
        <taxon>Strophariaceae</taxon>
        <taxon>Galerina</taxon>
    </lineage>
</organism>
<feature type="compositionally biased region" description="Polar residues" evidence="1">
    <location>
        <begin position="240"/>
        <end position="255"/>
    </location>
</feature>
<keyword evidence="3" id="KW-1185">Reference proteome</keyword>
<dbReference type="EMBL" id="KL142371">
    <property type="protein sequence ID" value="KDR81173.1"/>
    <property type="molecule type" value="Genomic_DNA"/>
</dbReference>
<dbReference type="HOGENOM" id="CLU_069654_0_0_1"/>
<evidence type="ECO:0000256" key="1">
    <source>
        <dbReference type="SAM" id="MobiDB-lite"/>
    </source>
</evidence>
<reference evidence="3" key="1">
    <citation type="journal article" date="2014" name="Proc. Natl. Acad. Sci. U.S.A.">
        <title>Extensive sampling of basidiomycete genomes demonstrates inadequacy of the white-rot/brown-rot paradigm for wood decay fungi.</title>
        <authorList>
            <person name="Riley R."/>
            <person name="Salamov A.A."/>
            <person name="Brown D.W."/>
            <person name="Nagy L.G."/>
            <person name="Floudas D."/>
            <person name="Held B.W."/>
            <person name="Levasseur A."/>
            <person name="Lombard V."/>
            <person name="Morin E."/>
            <person name="Otillar R."/>
            <person name="Lindquist E.A."/>
            <person name="Sun H."/>
            <person name="LaButti K.M."/>
            <person name="Schmutz J."/>
            <person name="Jabbour D."/>
            <person name="Luo H."/>
            <person name="Baker S.E."/>
            <person name="Pisabarro A.G."/>
            <person name="Walton J.D."/>
            <person name="Blanchette R.A."/>
            <person name="Henrissat B."/>
            <person name="Martin F."/>
            <person name="Cullen D."/>
            <person name="Hibbett D.S."/>
            <person name="Grigoriev I.V."/>
        </authorList>
    </citation>
    <scope>NUCLEOTIDE SEQUENCE [LARGE SCALE GENOMIC DNA]</scope>
    <source>
        <strain evidence="3">CBS 339.88</strain>
    </source>
</reference>
<accession>A0A067TQB4</accession>
<gene>
    <name evidence="2" type="ORF">GALMADRAFT_1123301</name>
</gene>
<feature type="compositionally biased region" description="Polar residues" evidence="1">
    <location>
        <begin position="77"/>
        <end position="91"/>
    </location>
</feature>
<dbReference type="STRING" id="685588.A0A067TQB4"/>
<evidence type="ECO:0000313" key="3">
    <source>
        <dbReference type="Proteomes" id="UP000027222"/>
    </source>
</evidence>
<evidence type="ECO:0000313" key="2">
    <source>
        <dbReference type="EMBL" id="KDR81173.1"/>
    </source>
</evidence>
<name>A0A067TQB4_GALM3</name>
<sequence length="367" mass="41212">MTEYDFSPEAMGRYMSNQDRIEQWVGSSQQHPSADDGQFTIAPSDYGRAYVPNDASYGRMSSRSRSNRNDRHHYAPQSASHGLGVTSSGMEPNQAYESIRQHSSFPMHPHAFSQPVGSRQTSMNGVMPPMNGLNPHVVQPSEIPPLDEHYLDSASRPPSPTHRNMSHRSMPFTGSHRFPARSTSRYSAPPIPMPPSASRYDHRYSRRTPSYTESYRSYSTRSHSTDSYSSRSSRSYGRQPYTTVHPSNNSPTVIQPSRRHPIIVPINGGVGGYVVVPPVGQSLQVVDPARPYRGRSFLSRMLSPSTWGIRRKYRRLAVCRENASLFFHTDGTMRPPIFNSFYFSNCTGGSELDFVSINLLNPAGIFR</sequence>
<proteinExistence type="predicted"/>
<dbReference type="AlphaFoldDB" id="A0A067TQB4"/>